<feature type="transmembrane region" description="Helical" evidence="5">
    <location>
        <begin position="52"/>
        <end position="71"/>
    </location>
</feature>
<evidence type="ECO:0000256" key="4">
    <source>
        <dbReference type="ARBA" id="ARBA00023136"/>
    </source>
</evidence>
<feature type="transmembrane region" description="Helical" evidence="5">
    <location>
        <begin position="12"/>
        <end position="31"/>
    </location>
</feature>
<evidence type="ECO:0000256" key="2">
    <source>
        <dbReference type="ARBA" id="ARBA00022692"/>
    </source>
</evidence>
<dbReference type="InterPro" id="IPR032808">
    <property type="entry name" value="DoxX"/>
</dbReference>
<organism evidence="6 7">
    <name type="scientific">Nonomuraea jabiensis</name>
    <dbReference type="NCBI Taxonomy" id="882448"/>
    <lineage>
        <taxon>Bacteria</taxon>
        <taxon>Bacillati</taxon>
        <taxon>Actinomycetota</taxon>
        <taxon>Actinomycetes</taxon>
        <taxon>Streptosporangiales</taxon>
        <taxon>Streptosporangiaceae</taxon>
        <taxon>Nonomuraea</taxon>
    </lineage>
</organism>
<dbReference type="RefSeq" id="WP_246555305.1">
    <property type="nucleotide sequence ID" value="NZ_JACHMB010000001.1"/>
</dbReference>
<keyword evidence="4 5" id="KW-0472">Membrane</keyword>
<evidence type="ECO:0000313" key="6">
    <source>
        <dbReference type="EMBL" id="MBB5782145.1"/>
    </source>
</evidence>
<proteinExistence type="predicted"/>
<feature type="transmembrane region" description="Helical" evidence="5">
    <location>
        <begin position="106"/>
        <end position="124"/>
    </location>
</feature>
<comment type="caution">
    <text evidence="6">The sequence shown here is derived from an EMBL/GenBank/DDBJ whole genome shotgun (WGS) entry which is preliminary data.</text>
</comment>
<keyword evidence="2 5" id="KW-0812">Transmembrane</keyword>
<evidence type="ECO:0000313" key="7">
    <source>
        <dbReference type="Proteomes" id="UP000579153"/>
    </source>
</evidence>
<evidence type="ECO:0000256" key="3">
    <source>
        <dbReference type="ARBA" id="ARBA00022989"/>
    </source>
</evidence>
<accession>A0A7W9GE54</accession>
<keyword evidence="7" id="KW-1185">Reference proteome</keyword>
<dbReference type="Proteomes" id="UP000579153">
    <property type="component" value="Unassembled WGS sequence"/>
</dbReference>
<dbReference type="GO" id="GO:0016020">
    <property type="term" value="C:membrane"/>
    <property type="evidence" value="ECO:0007669"/>
    <property type="project" value="UniProtKB-SubCell"/>
</dbReference>
<dbReference type="Pfam" id="PF13564">
    <property type="entry name" value="DoxX_2"/>
    <property type="match status" value="1"/>
</dbReference>
<protein>
    <submittedName>
        <fullName evidence="6">Putative membrane protein</fullName>
    </submittedName>
</protein>
<dbReference type="EMBL" id="JACHMB010000001">
    <property type="protein sequence ID" value="MBB5782145.1"/>
    <property type="molecule type" value="Genomic_DNA"/>
</dbReference>
<gene>
    <name evidence="6" type="ORF">HD596_008901</name>
</gene>
<evidence type="ECO:0000256" key="1">
    <source>
        <dbReference type="ARBA" id="ARBA00004141"/>
    </source>
</evidence>
<dbReference type="AlphaFoldDB" id="A0A7W9GE54"/>
<comment type="subcellular location">
    <subcellularLocation>
        <location evidence="1">Membrane</location>
        <topology evidence="1">Multi-pass membrane protein</topology>
    </subcellularLocation>
</comment>
<evidence type="ECO:0000256" key="5">
    <source>
        <dbReference type="SAM" id="Phobius"/>
    </source>
</evidence>
<reference evidence="6 7" key="1">
    <citation type="submission" date="2020-08" db="EMBL/GenBank/DDBJ databases">
        <title>Sequencing the genomes of 1000 actinobacteria strains.</title>
        <authorList>
            <person name="Klenk H.-P."/>
        </authorList>
    </citation>
    <scope>NUCLEOTIDE SEQUENCE [LARGE SCALE GENOMIC DNA]</scope>
    <source>
        <strain evidence="6 7">DSM 45507</strain>
    </source>
</reference>
<name>A0A7W9GE54_9ACTN</name>
<feature type="transmembrane region" description="Helical" evidence="5">
    <location>
        <begin position="77"/>
        <end position="94"/>
    </location>
</feature>
<sequence>MKRATCMNVFLWILQAVLAAAFGLVGVMKTIRPKEKLRPAMPWVEDFTATQVRLIGVVELLGALGLILPAVTDIAPTLTPLAATGLAITMLGAAATHARRKESSGIAVNVALLALAVVIAWGRFGLYAF</sequence>
<keyword evidence="3 5" id="KW-1133">Transmembrane helix</keyword>